<feature type="region of interest" description="Disordered" evidence="1">
    <location>
        <begin position="198"/>
        <end position="233"/>
    </location>
</feature>
<dbReference type="Proteomes" id="UP000283458">
    <property type="component" value="Unassembled WGS sequence"/>
</dbReference>
<protein>
    <recommendedName>
        <fullName evidence="5">Secreted protein</fullName>
    </recommendedName>
</protein>
<feature type="signal peptide" evidence="2">
    <location>
        <begin position="1"/>
        <end position="20"/>
    </location>
</feature>
<evidence type="ECO:0000256" key="1">
    <source>
        <dbReference type="SAM" id="MobiDB-lite"/>
    </source>
</evidence>
<evidence type="ECO:0000256" key="2">
    <source>
        <dbReference type="SAM" id="SignalP"/>
    </source>
</evidence>
<evidence type="ECO:0000313" key="3">
    <source>
        <dbReference type="EMBL" id="RJF81282.1"/>
    </source>
</evidence>
<organism evidence="3 4">
    <name type="scientific">Azospirillum cavernae</name>
    <dbReference type="NCBI Taxonomy" id="2320860"/>
    <lineage>
        <taxon>Bacteria</taxon>
        <taxon>Pseudomonadati</taxon>
        <taxon>Pseudomonadota</taxon>
        <taxon>Alphaproteobacteria</taxon>
        <taxon>Rhodospirillales</taxon>
        <taxon>Azospirillaceae</taxon>
        <taxon>Azospirillum</taxon>
    </lineage>
</organism>
<comment type="caution">
    <text evidence="3">The sequence shown here is derived from an EMBL/GenBank/DDBJ whole genome shotgun (WGS) entry which is preliminary data.</text>
</comment>
<accession>A0A418VVU3</accession>
<dbReference type="EMBL" id="QYUL01000002">
    <property type="protein sequence ID" value="RJF81282.1"/>
    <property type="molecule type" value="Genomic_DNA"/>
</dbReference>
<keyword evidence="4" id="KW-1185">Reference proteome</keyword>
<feature type="chain" id="PRO_5019269526" description="Secreted protein" evidence="2">
    <location>
        <begin position="21"/>
        <end position="233"/>
    </location>
</feature>
<dbReference type="AlphaFoldDB" id="A0A418VVU3"/>
<evidence type="ECO:0008006" key="5">
    <source>
        <dbReference type="Google" id="ProtNLM"/>
    </source>
</evidence>
<feature type="compositionally biased region" description="Low complexity" evidence="1">
    <location>
        <begin position="212"/>
        <end position="226"/>
    </location>
</feature>
<reference evidence="3 4" key="1">
    <citation type="submission" date="2018-09" db="EMBL/GenBank/DDBJ databases">
        <authorList>
            <person name="Zhu H."/>
        </authorList>
    </citation>
    <scope>NUCLEOTIDE SEQUENCE [LARGE SCALE GENOMIC DNA]</scope>
    <source>
        <strain evidence="3 4">K2W22B-5</strain>
    </source>
</reference>
<gene>
    <name evidence="3" type="ORF">D3877_13900</name>
</gene>
<proteinExistence type="predicted"/>
<sequence length="233" mass="24686">MALLGTVLAAPLVLSGTVMAAESKPAAAKPPVVKAAISKPQACYTRSEHAAEQLIRMHTEMMIVGLTCKNVVPERNPFGVYQDFSVKNRALLSSSEATIIGHYRKTSGSSATKNFDTFRTELANESSRRAATIGIPQYCETFVDRSQAAKELTPDDLRVLTSDEKNAGLMHLASKPLCDVKVVSVPDTSPFQVAQAPVSTTAKPAKAKAKPAAKAPAKPKVAAAPVSQTVAVR</sequence>
<name>A0A418VVU3_9PROT</name>
<keyword evidence="2" id="KW-0732">Signal</keyword>
<evidence type="ECO:0000313" key="4">
    <source>
        <dbReference type="Proteomes" id="UP000283458"/>
    </source>
</evidence>